<sequence>MNSIATFVALVCACLLPGEGNRLVTTSLPSKDEPQFPTELVSFVPYKNNPVFAGTGADTWDNKIRERGYILHEGDTYHMWYTGYQESKNKTKYLGYATSVDGLTWTRYKNNPIHTADWVEDMTVLKDGSTYYMFAEGLNDVAHLLTSTDRVTWTEQGPLDIRYTNGQPLSKGPYGTPAIWKEGDVWYLFYERNDQAVWLATSRDRKVWTNVQDDPVLTKGPTDYDRYAIAMNQVIKHKGLYYAYYHASAFSDWHEWSTNVAVSKDLIHWTKFAGNPIVGGNKSSGIVVNDGKQYRLYTMHPSVSVFLPAN</sequence>
<name>A0A1I2D843_9BACT</name>
<protein>
    <recommendedName>
        <fullName evidence="3">Glycosylase</fullName>
    </recommendedName>
</protein>
<dbReference type="SUPFAM" id="SSF75005">
    <property type="entry name" value="Arabinanase/levansucrase/invertase"/>
    <property type="match status" value="2"/>
</dbReference>
<dbReference type="Proteomes" id="UP000198598">
    <property type="component" value="Unassembled WGS sequence"/>
</dbReference>
<dbReference type="STRING" id="662367.SAMN05216167_11941"/>
<accession>A0A1I2D843</accession>
<dbReference type="EMBL" id="FOLQ01000019">
    <property type="protein sequence ID" value="SFE76674.1"/>
    <property type="molecule type" value="Genomic_DNA"/>
</dbReference>
<organism evidence="1 2">
    <name type="scientific">Spirosoma endophyticum</name>
    <dbReference type="NCBI Taxonomy" id="662367"/>
    <lineage>
        <taxon>Bacteria</taxon>
        <taxon>Pseudomonadati</taxon>
        <taxon>Bacteroidota</taxon>
        <taxon>Cytophagia</taxon>
        <taxon>Cytophagales</taxon>
        <taxon>Cytophagaceae</taxon>
        <taxon>Spirosoma</taxon>
    </lineage>
</organism>
<evidence type="ECO:0000313" key="2">
    <source>
        <dbReference type="Proteomes" id="UP000198598"/>
    </source>
</evidence>
<dbReference type="InterPro" id="IPR023296">
    <property type="entry name" value="Glyco_hydro_beta-prop_sf"/>
</dbReference>
<keyword evidence="2" id="KW-1185">Reference proteome</keyword>
<gene>
    <name evidence="1" type="ORF">SAMN05216167_11941</name>
</gene>
<dbReference type="Gene3D" id="2.115.10.20">
    <property type="entry name" value="Glycosyl hydrolase domain, family 43"/>
    <property type="match status" value="2"/>
</dbReference>
<evidence type="ECO:0000313" key="1">
    <source>
        <dbReference type="EMBL" id="SFE76674.1"/>
    </source>
</evidence>
<evidence type="ECO:0008006" key="3">
    <source>
        <dbReference type="Google" id="ProtNLM"/>
    </source>
</evidence>
<dbReference type="PANTHER" id="PTHR35279">
    <property type="match status" value="1"/>
</dbReference>
<dbReference type="RefSeq" id="WP_245776823.1">
    <property type="nucleotide sequence ID" value="NZ_FOLQ01000019.1"/>
</dbReference>
<reference evidence="1 2" key="1">
    <citation type="submission" date="2016-10" db="EMBL/GenBank/DDBJ databases">
        <authorList>
            <person name="de Groot N.N."/>
        </authorList>
    </citation>
    <scope>NUCLEOTIDE SEQUENCE [LARGE SCALE GENOMIC DNA]</scope>
    <source>
        <strain evidence="1 2">DSM 26130</strain>
    </source>
</reference>
<dbReference type="AlphaFoldDB" id="A0A1I2D843"/>
<dbReference type="PANTHER" id="PTHR35279:SF1">
    <property type="entry name" value="ARABINANASE_LEVANSUCRASE_INVERTASE"/>
    <property type="match status" value="1"/>
</dbReference>
<proteinExistence type="predicted"/>